<organism evidence="1 2">
    <name type="scientific">Lupinus albus</name>
    <name type="common">White lupine</name>
    <name type="synonym">Lupinus termis</name>
    <dbReference type="NCBI Taxonomy" id="3870"/>
    <lineage>
        <taxon>Eukaryota</taxon>
        <taxon>Viridiplantae</taxon>
        <taxon>Streptophyta</taxon>
        <taxon>Embryophyta</taxon>
        <taxon>Tracheophyta</taxon>
        <taxon>Spermatophyta</taxon>
        <taxon>Magnoliopsida</taxon>
        <taxon>eudicotyledons</taxon>
        <taxon>Gunneridae</taxon>
        <taxon>Pentapetalae</taxon>
        <taxon>rosids</taxon>
        <taxon>fabids</taxon>
        <taxon>Fabales</taxon>
        <taxon>Fabaceae</taxon>
        <taxon>Papilionoideae</taxon>
        <taxon>50 kb inversion clade</taxon>
        <taxon>genistoids sensu lato</taxon>
        <taxon>core genistoids</taxon>
        <taxon>Genisteae</taxon>
        <taxon>Lupinus</taxon>
    </lineage>
</organism>
<sequence length="65" mass="7978">MQIEESQKLQLEIRRTIHQQLEMQQNLEVLIQQERKQLKILLNNQKERTKLEKIFDTELDMSDLE</sequence>
<accession>A0A6A4P980</accession>
<evidence type="ECO:0000313" key="1">
    <source>
        <dbReference type="EMBL" id="KAE9598281.1"/>
    </source>
</evidence>
<name>A0A6A4P980_LUPAL</name>
<dbReference type="OrthoDB" id="1660006at2759"/>
<keyword evidence="2" id="KW-1185">Reference proteome</keyword>
<comment type="caution">
    <text evidence="1">The sequence shown here is derived from an EMBL/GenBank/DDBJ whole genome shotgun (WGS) entry which is preliminary data.</text>
</comment>
<dbReference type="EMBL" id="WOCE01000015">
    <property type="protein sequence ID" value="KAE9598281.1"/>
    <property type="molecule type" value="Genomic_DNA"/>
</dbReference>
<gene>
    <name evidence="1" type="ORF">Lalb_Chr15g0078921</name>
</gene>
<dbReference type="AlphaFoldDB" id="A0A6A4P980"/>
<reference evidence="2" key="1">
    <citation type="journal article" date="2020" name="Nat. Commun.">
        <title>Genome sequence of the cluster root forming white lupin.</title>
        <authorList>
            <person name="Hufnagel B."/>
            <person name="Marques A."/>
            <person name="Soriano A."/>
            <person name="Marques L."/>
            <person name="Divol F."/>
            <person name="Doumas P."/>
            <person name="Sallet E."/>
            <person name="Mancinotti D."/>
            <person name="Carrere S."/>
            <person name="Marande W."/>
            <person name="Arribat S."/>
            <person name="Keller J."/>
            <person name="Huneau C."/>
            <person name="Blein T."/>
            <person name="Aime D."/>
            <person name="Laguerre M."/>
            <person name="Taylor J."/>
            <person name="Schubert V."/>
            <person name="Nelson M."/>
            <person name="Geu-Flores F."/>
            <person name="Crespi M."/>
            <person name="Gallardo-Guerrero K."/>
            <person name="Delaux P.-M."/>
            <person name="Salse J."/>
            <person name="Berges H."/>
            <person name="Guyot R."/>
            <person name="Gouzy J."/>
            <person name="Peret B."/>
        </authorList>
    </citation>
    <scope>NUCLEOTIDE SEQUENCE [LARGE SCALE GENOMIC DNA]</scope>
    <source>
        <strain evidence="2">cv. Amiga</strain>
    </source>
</reference>
<evidence type="ECO:0000313" key="2">
    <source>
        <dbReference type="Proteomes" id="UP000447434"/>
    </source>
</evidence>
<proteinExistence type="predicted"/>
<protein>
    <submittedName>
        <fullName evidence="1">Uncharacterized protein</fullName>
    </submittedName>
</protein>
<dbReference type="Proteomes" id="UP000447434">
    <property type="component" value="Chromosome 15"/>
</dbReference>